<feature type="transmembrane region" description="Helical" evidence="6">
    <location>
        <begin position="110"/>
        <end position="132"/>
    </location>
</feature>
<dbReference type="PANTHER" id="PTHR38459">
    <property type="entry name" value="PROPHAGE BACTOPRENOL-LINKED GLUCOSE TRANSLOCASE HOMOLOG"/>
    <property type="match status" value="1"/>
</dbReference>
<evidence type="ECO:0000256" key="1">
    <source>
        <dbReference type="ARBA" id="ARBA00004141"/>
    </source>
</evidence>
<accession>A0A917I2U0</accession>
<evidence type="ECO:0000259" key="7">
    <source>
        <dbReference type="Pfam" id="PF04138"/>
    </source>
</evidence>
<protein>
    <recommendedName>
        <fullName evidence="7">GtrA/DPMS transmembrane domain-containing protein</fullName>
    </recommendedName>
</protein>
<dbReference type="InterPro" id="IPR007267">
    <property type="entry name" value="GtrA_DPMS_TM"/>
</dbReference>
<gene>
    <name evidence="8" type="ORF">GCM10007036_03080</name>
</gene>
<dbReference type="Pfam" id="PF04138">
    <property type="entry name" value="GtrA_DPMS_TM"/>
    <property type="match status" value="1"/>
</dbReference>
<feature type="transmembrane region" description="Helical" evidence="6">
    <location>
        <begin position="138"/>
        <end position="159"/>
    </location>
</feature>
<dbReference type="RefSeq" id="WP_188515978.1">
    <property type="nucleotide sequence ID" value="NZ_BMES01000001.1"/>
</dbReference>
<evidence type="ECO:0000256" key="5">
    <source>
        <dbReference type="ARBA" id="ARBA00023136"/>
    </source>
</evidence>
<comment type="caution">
    <text evidence="8">The sequence shown here is derived from an EMBL/GenBank/DDBJ whole genome shotgun (WGS) entry which is preliminary data.</text>
</comment>
<sequence>MQEATALARTSIALGAAPPRETFAARFVGPRLSSLLAHPLAQGFAKFLSVGVVGLAVDASIFSALDHAHVAPELSRALSLLAATMVTWRLNRSVTFAASGRRQVAEAVRYAAVALMAQGFSYAVFLSIVYSVPTLPRLFALLAGAGLAAFAGFAGHRFYAFKPARAVS</sequence>
<evidence type="ECO:0000313" key="9">
    <source>
        <dbReference type="Proteomes" id="UP000603912"/>
    </source>
</evidence>
<dbReference type="GO" id="GO:0000271">
    <property type="term" value="P:polysaccharide biosynthetic process"/>
    <property type="evidence" value="ECO:0007669"/>
    <property type="project" value="InterPro"/>
</dbReference>
<reference evidence="8" key="1">
    <citation type="journal article" date="2014" name="Int. J. Syst. Evol. Microbiol.">
        <title>Complete genome sequence of Corynebacterium casei LMG S-19264T (=DSM 44701T), isolated from a smear-ripened cheese.</title>
        <authorList>
            <consortium name="US DOE Joint Genome Institute (JGI-PGF)"/>
            <person name="Walter F."/>
            <person name="Albersmeier A."/>
            <person name="Kalinowski J."/>
            <person name="Ruckert C."/>
        </authorList>
    </citation>
    <scope>NUCLEOTIDE SEQUENCE</scope>
    <source>
        <strain evidence="8">CGMCC 1.12214</strain>
    </source>
</reference>
<evidence type="ECO:0000256" key="6">
    <source>
        <dbReference type="SAM" id="Phobius"/>
    </source>
</evidence>
<evidence type="ECO:0000256" key="2">
    <source>
        <dbReference type="ARBA" id="ARBA00009399"/>
    </source>
</evidence>
<comment type="similarity">
    <text evidence="2">Belongs to the GtrA family.</text>
</comment>
<keyword evidence="5 6" id="KW-0472">Membrane</keyword>
<proteinExistence type="inferred from homology"/>
<keyword evidence="4 6" id="KW-1133">Transmembrane helix</keyword>
<dbReference type="PANTHER" id="PTHR38459:SF1">
    <property type="entry name" value="PROPHAGE BACTOPRENOL-LINKED GLUCOSE TRANSLOCASE HOMOLOG"/>
    <property type="match status" value="1"/>
</dbReference>
<dbReference type="Proteomes" id="UP000603912">
    <property type="component" value="Unassembled WGS sequence"/>
</dbReference>
<organism evidence="8 9">
    <name type="scientific">Alsobacter metallidurans</name>
    <dbReference type="NCBI Taxonomy" id="340221"/>
    <lineage>
        <taxon>Bacteria</taxon>
        <taxon>Pseudomonadati</taxon>
        <taxon>Pseudomonadota</taxon>
        <taxon>Alphaproteobacteria</taxon>
        <taxon>Hyphomicrobiales</taxon>
        <taxon>Alsobacteraceae</taxon>
        <taxon>Alsobacter</taxon>
    </lineage>
</organism>
<dbReference type="GO" id="GO:0005886">
    <property type="term" value="C:plasma membrane"/>
    <property type="evidence" value="ECO:0007669"/>
    <property type="project" value="TreeGrafter"/>
</dbReference>
<evidence type="ECO:0000256" key="3">
    <source>
        <dbReference type="ARBA" id="ARBA00022692"/>
    </source>
</evidence>
<dbReference type="AlphaFoldDB" id="A0A917I2U0"/>
<reference evidence="8" key="2">
    <citation type="submission" date="2020-09" db="EMBL/GenBank/DDBJ databases">
        <authorList>
            <person name="Sun Q."/>
            <person name="Zhou Y."/>
        </authorList>
    </citation>
    <scope>NUCLEOTIDE SEQUENCE</scope>
    <source>
        <strain evidence="8">CGMCC 1.12214</strain>
    </source>
</reference>
<dbReference type="EMBL" id="BMES01000001">
    <property type="protein sequence ID" value="GGH07892.1"/>
    <property type="molecule type" value="Genomic_DNA"/>
</dbReference>
<feature type="domain" description="GtrA/DPMS transmembrane" evidence="7">
    <location>
        <begin position="46"/>
        <end position="161"/>
    </location>
</feature>
<evidence type="ECO:0000313" key="8">
    <source>
        <dbReference type="EMBL" id="GGH07892.1"/>
    </source>
</evidence>
<evidence type="ECO:0000256" key="4">
    <source>
        <dbReference type="ARBA" id="ARBA00022989"/>
    </source>
</evidence>
<keyword evidence="9" id="KW-1185">Reference proteome</keyword>
<name>A0A917I2U0_9HYPH</name>
<comment type="subcellular location">
    <subcellularLocation>
        <location evidence="1">Membrane</location>
        <topology evidence="1">Multi-pass membrane protein</topology>
    </subcellularLocation>
</comment>
<dbReference type="InterPro" id="IPR051401">
    <property type="entry name" value="GtrA_CellWall_Glycosyl"/>
</dbReference>
<keyword evidence="3 6" id="KW-0812">Transmembrane</keyword>